<organism evidence="1 2">
    <name type="scientific">Agrobacterium genomosp. 2 str. CFBP 5494</name>
    <dbReference type="NCBI Taxonomy" id="1183436"/>
    <lineage>
        <taxon>Bacteria</taxon>
        <taxon>Pseudomonadati</taxon>
        <taxon>Pseudomonadota</taxon>
        <taxon>Alphaproteobacteria</taxon>
        <taxon>Hyphomicrobiales</taxon>
        <taxon>Rhizobiaceae</taxon>
        <taxon>Rhizobium/Agrobacterium group</taxon>
        <taxon>Agrobacterium</taxon>
        <taxon>Agrobacterium tumefaciens complex</taxon>
    </lineage>
</organism>
<dbReference type="Proteomes" id="UP000191933">
    <property type="component" value="Unassembled WGS sequence"/>
</dbReference>
<evidence type="ECO:0000313" key="1">
    <source>
        <dbReference type="EMBL" id="CUX02891.1"/>
    </source>
</evidence>
<proteinExistence type="predicted"/>
<keyword evidence="2" id="KW-1185">Reference proteome</keyword>
<sequence length="50" mass="5192">MTTTDEIADMIASEQNLPNAQAKAIVETIFASVAAAATSGAETSPRLRQV</sequence>
<accession>A0A9W5B7J0</accession>
<protein>
    <submittedName>
        <fullName evidence="1">Uncharacterized protein</fullName>
    </submittedName>
</protein>
<dbReference type="AlphaFoldDB" id="A0A9W5B7J0"/>
<evidence type="ECO:0000313" key="2">
    <source>
        <dbReference type="Proteomes" id="UP000191933"/>
    </source>
</evidence>
<gene>
    <name evidence="1" type="ORF">AGR2A_pa60171</name>
</gene>
<name>A0A9W5B7J0_9HYPH</name>
<comment type="caution">
    <text evidence="1">The sequence shown here is derived from an EMBL/GenBank/DDBJ whole genome shotgun (WGS) entry which is preliminary data.</text>
</comment>
<dbReference type="EMBL" id="FBVY01000044">
    <property type="protein sequence ID" value="CUX02891.1"/>
    <property type="molecule type" value="Genomic_DNA"/>
</dbReference>
<reference evidence="1 2" key="1">
    <citation type="submission" date="2016-01" db="EMBL/GenBank/DDBJ databases">
        <authorList>
            <person name="Regsiter A."/>
            <person name="william w."/>
        </authorList>
    </citation>
    <scope>NUCLEOTIDE SEQUENCE [LARGE SCALE GENOMIC DNA]</scope>
    <source>
        <strain evidence="1 2">CFBP 5494</strain>
    </source>
</reference>